<protein>
    <submittedName>
        <fullName evidence="4">Helix-turn-helix domain-containing protein</fullName>
    </submittedName>
</protein>
<evidence type="ECO:0000313" key="5">
    <source>
        <dbReference type="Proteomes" id="UP000638570"/>
    </source>
</evidence>
<dbReference type="SMART" id="SM00342">
    <property type="entry name" value="HTH_ARAC"/>
    <property type="match status" value="1"/>
</dbReference>
<feature type="domain" description="HTH araC/xylS-type" evidence="3">
    <location>
        <begin position="224"/>
        <end position="322"/>
    </location>
</feature>
<dbReference type="InterPro" id="IPR018060">
    <property type="entry name" value="HTH_AraC"/>
</dbReference>
<dbReference type="InterPro" id="IPR009057">
    <property type="entry name" value="Homeodomain-like_sf"/>
</dbReference>
<dbReference type="RefSeq" id="WP_202087092.1">
    <property type="nucleotide sequence ID" value="NZ_JAERTZ010000026.1"/>
</dbReference>
<gene>
    <name evidence="4" type="ORF">JKV55_14280</name>
</gene>
<accession>A0ABS1QUG3</accession>
<comment type="caution">
    <text evidence="4">The sequence shown here is derived from an EMBL/GenBank/DDBJ whole genome shotgun (WGS) entry which is preliminary data.</text>
</comment>
<dbReference type="EMBL" id="JAERTZ010000026">
    <property type="protein sequence ID" value="MBL1378485.1"/>
    <property type="molecule type" value="Genomic_DNA"/>
</dbReference>
<dbReference type="SUPFAM" id="SSF46689">
    <property type="entry name" value="Homeodomain-like"/>
    <property type="match status" value="1"/>
</dbReference>
<organism evidence="4 5">
    <name type="scientific">Zobellella iuensis</name>
    <dbReference type="NCBI Taxonomy" id="2803811"/>
    <lineage>
        <taxon>Bacteria</taxon>
        <taxon>Pseudomonadati</taxon>
        <taxon>Pseudomonadota</taxon>
        <taxon>Gammaproteobacteria</taxon>
        <taxon>Aeromonadales</taxon>
        <taxon>Aeromonadaceae</taxon>
        <taxon>Zobellella</taxon>
    </lineage>
</organism>
<keyword evidence="1" id="KW-0805">Transcription regulation</keyword>
<dbReference type="Gene3D" id="3.40.50.880">
    <property type="match status" value="1"/>
</dbReference>
<dbReference type="InterPro" id="IPR029062">
    <property type="entry name" value="Class_I_gatase-like"/>
</dbReference>
<dbReference type="SUPFAM" id="SSF52317">
    <property type="entry name" value="Class I glutamine amidotransferase-like"/>
    <property type="match status" value="1"/>
</dbReference>
<sequence>MPSPDVGFLLLPLPGFALLPFGGFLDKLRFSADDEDHSRQRYCRWRILGLEPEERVTASCGVDITTQVTARELNWAHYRYLVIFGGREAGQSRRLAPRYRALLRLARAHGLYLASIDNACFLLAEAGLLAGHRVAVHWRHAREFATAFPHISMTTEQLYLLDGKRISCAGGSAAIELATELLARHCGRERALKGLADMLVDETRSPGHPLKSRAADPGTGRHLSRALALMRQYLGAAMRVEELAERVGVGRRQLDRLFMARFGHPARAHWQELRLQHLAWRLLHSHHDLALLAEEVGLRDRGYLGKVFKRRFGLTPVQYRRQKIPSARGYPAPDGSS</sequence>
<dbReference type="InterPro" id="IPR052158">
    <property type="entry name" value="INH-QAR"/>
</dbReference>
<evidence type="ECO:0000259" key="3">
    <source>
        <dbReference type="PROSITE" id="PS01124"/>
    </source>
</evidence>
<evidence type="ECO:0000256" key="1">
    <source>
        <dbReference type="ARBA" id="ARBA00023015"/>
    </source>
</evidence>
<evidence type="ECO:0000313" key="4">
    <source>
        <dbReference type="EMBL" id="MBL1378485.1"/>
    </source>
</evidence>
<dbReference type="Pfam" id="PF01965">
    <property type="entry name" value="DJ-1_PfpI"/>
    <property type="match status" value="1"/>
</dbReference>
<dbReference type="Proteomes" id="UP000638570">
    <property type="component" value="Unassembled WGS sequence"/>
</dbReference>
<dbReference type="PANTHER" id="PTHR43130:SF3">
    <property type="entry name" value="HTH-TYPE TRANSCRIPTIONAL REGULATOR RV1931C"/>
    <property type="match status" value="1"/>
</dbReference>
<reference evidence="5" key="1">
    <citation type="submission" date="2021-01" db="EMBL/GenBank/DDBJ databases">
        <title>Genome public.</title>
        <authorList>
            <person name="Liu C."/>
            <person name="Sun Q."/>
        </authorList>
    </citation>
    <scope>NUCLEOTIDE SEQUENCE [LARGE SCALE GENOMIC DNA]</scope>
    <source>
        <strain evidence="5">CGMCC 1.18722</strain>
    </source>
</reference>
<name>A0ABS1QUG3_9GAMM</name>
<keyword evidence="5" id="KW-1185">Reference proteome</keyword>
<dbReference type="InterPro" id="IPR002818">
    <property type="entry name" value="DJ-1/PfpI"/>
</dbReference>
<dbReference type="Gene3D" id="1.10.10.60">
    <property type="entry name" value="Homeodomain-like"/>
    <property type="match status" value="1"/>
</dbReference>
<dbReference type="PROSITE" id="PS01124">
    <property type="entry name" value="HTH_ARAC_FAMILY_2"/>
    <property type="match status" value="1"/>
</dbReference>
<evidence type="ECO:0000256" key="2">
    <source>
        <dbReference type="ARBA" id="ARBA00023163"/>
    </source>
</evidence>
<keyword evidence="2" id="KW-0804">Transcription</keyword>
<dbReference type="Pfam" id="PF12833">
    <property type="entry name" value="HTH_18"/>
    <property type="match status" value="1"/>
</dbReference>
<dbReference type="CDD" id="cd03136">
    <property type="entry name" value="GATase1_AraC_ArgR_like"/>
    <property type="match status" value="1"/>
</dbReference>
<dbReference type="PANTHER" id="PTHR43130">
    <property type="entry name" value="ARAC-FAMILY TRANSCRIPTIONAL REGULATOR"/>
    <property type="match status" value="1"/>
</dbReference>
<proteinExistence type="predicted"/>